<dbReference type="GO" id="GO:0005829">
    <property type="term" value="C:cytosol"/>
    <property type="evidence" value="ECO:0007669"/>
    <property type="project" value="TreeGrafter"/>
</dbReference>
<accession>A0A0D2CDQ3</accession>
<protein>
    <recommendedName>
        <fullName evidence="7">Aspartate aminotransferase</fullName>
        <ecNumber evidence="7">2.6.1.1</ecNumber>
    </recommendedName>
</protein>
<comment type="catalytic activity">
    <reaction evidence="7">
        <text>L-aspartate + 2-oxoglutarate = oxaloacetate + L-glutamate</text>
        <dbReference type="Rhea" id="RHEA:21824"/>
        <dbReference type="ChEBI" id="CHEBI:16452"/>
        <dbReference type="ChEBI" id="CHEBI:16810"/>
        <dbReference type="ChEBI" id="CHEBI:29985"/>
        <dbReference type="ChEBI" id="CHEBI:29991"/>
        <dbReference type="EC" id="2.6.1.1"/>
    </reaction>
</comment>
<dbReference type="PROSITE" id="PS00105">
    <property type="entry name" value="AA_TRANSFER_CLASS_1"/>
    <property type="match status" value="1"/>
</dbReference>
<dbReference type="VEuPathDB" id="FungiDB:PV07_05113"/>
<dbReference type="HOGENOM" id="CLU_032440_4_0_1"/>
<organism evidence="9 10">
    <name type="scientific">Cladophialophora immunda</name>
    <dbReference type="NCBI Taxonomy" id="569365"/>
    <lineage>
        <taxon>Eukaryota</taxon>
        <taxon>Fungi</taxon>
        <taxon>Dikarya</taxon>
        <taxon>Ascomycota</taxon>
        <taxon>Pezizomycotina</taxon>
        <taxon>Eurotiomycetes</taxon>
        <taxon>Chaetothyriomycetidae</taxon>
        <taxon>Chaetothyriales</taxon>
        <taxon>Herpotrichiellaceae</taxon>
        <taxon>Cladophialophora</taxon>
    </lineage>
</organism>
<dbReference type="GO" id="GO:0004069">
    <property type="term" value="F:L-aspartate:2-oxoglutarate aminotransferase activity"/>
    <property type="evidence" value="ECO:0007669"/>
    <property type="project" value="UniProtKB-EC"/>
</dbReference>
<gene>
    <name evidence="9" type="ORF">PV07_05113</name>
</gene>
<evidence type="ECO:0000256" key="6">
    <source>
        <dbReference type="ARBA" id="ARBA00022898"/>
    </source>
</evidence>
<name>A0A0D2CDQ3_9EURO</name>
<dbReference type="AlphaFoldDB" id="A0A0D2CDQ3"/>
<comment type="cofactor">
    <cofactor evidence="1">
        <name>pyridoxal 5'-phosphate</name>
        <dbReference type="ChEBI" id="CHEBI:597326"/>
    </cofactor>
</comment>
<evidence type="ECO:0000256" key="7">
    <source>
        <dbReference type="RuleBase" id="RU000480"/>
    </source>
</evidence>
<comment type="similarity">
    <text evidence="2">Belongs to the class-I pyridoxal-phosphate-dependent aminotransferase family.</text>
</comment>
<dbReference type="SUPFAM" id="SSF53383">
    <property type="entry name" value="PLP-dependent transferases"/>
    <property type="match status" value="1"/>
</dbReference>
<dbReference type="Gene3D" id="3.90.1150.10">
    <property type="entry name" value="Aspartate Aminotransferase, domain 1"/>
    <property type="match status" value="1"/>
</dbReference>
<dbReference type="Proteomes" id="UP000054466">
    <property type="component" value="Unassembled WGS sequence"/>
</dbReference>
<dbReference type="InterPro" id="IPR015422">
    <property type="entry name" value="PyrdxlP-dep_Trfase_small"/>
</dbReference>
<dbReference type="RefSeq" id="XP_016249504.1">
    <property type="nucleotide sequence ID" value="XM_016391985.1"/>
</dbReference>
<reference evidence="9 10" key="1">
    <citation type="submission" date="2015-01" db="EMBL/GenBank/DDBJ databases">
        <title>The Genome Sequence of Cladophialophora immunda CBS83496.</title>
        <authorList>
            <consortium name="The Broad Institute Genomics Platform"/>
            <person name="Cuomo C."/>
            <person name="de Hoog S."/>
            <person name="Gorbushina A."/>
            <person name="Stielow B."/>
            <person name="Teixiera M."/>
            <person name="Abouelleil A."/>
            <person name="Chapman S.B."/>
            <person name="Priest M."/>
            <person name="Young S.K."/>
            <person name="Wortman J."/>
            <person name="Nusbaum C."/>
            <person name="Birren B."/>
        </authorList>
    </citation>
    <scope>NUCLEOTIDE SEQUENCE [LARGE SCALE GENOMIC DNA]</scope>
    <source>
        <strain evidence="9 10">CBS 83496</strain>
    </source>
</reference>
<evidence type="ECO:0000259" key="8">
    <source>
        <dbReference type="Pfam" id="PF00155"/>
    </source>
</evidence>
<feature type="domain" description="Aminotransferase class I/classII large" evidence="8">
    <location>
        <begin position="1"/>
        <end position="169"/>
    </location>
</feature>
<dbReference type="PRINTS" id="PR00799">
    <property type="entry name" value="TRANSAMINASE"/>
</dbReference>
<dbReference type="InterPro" id="IPR004838">
    <property type="entry name" value="NHTrfase_class1_PyrdxlP-BS"/>
</dbReference>
<evidence type="ECO:0000256" key="2">
    <source>
        <dbReference type="ARBA" id="ARBA00007441"/>
    </source>
</evidence>
<dbReference type="InterPro" id="IPR015421">
    <property type="entry name" value="PyrdxlP-dep_Trfase_major"/>
</dbReference>
<dbReference type="Gene3D" id="3.40.640.10">
    <property type="entry name" value="Type I PLP-dependent aspartate aminotransferase-like (Major domain)"/>
    <property type="match status" value="1"/>
</dbReference>
<dbReference type="GO" id="GO:0006532">
    <property type="term" value="P:aspartate biosynthetic process"/>
    <property type="evidence" value="ECO:0007669"/>
    <property type="project" value="TreeGrafter"/>
</dbReference>
<dbReference type="PANTHER" id="PTHR11879">
    <property type="entry name" value="ASPARTATE AMINOTRANSFERASE"/>
    <property type="match status" value="1"/>
</dbReference>
<keyword evidence="6" id="KW-0663">Pyridoxal phosphate</keyword>
<proteinExistence type="inferred from homology"/>
<dbReference type="GeneID" id="27344307"/>
<evidence type="ECO:0000313" key="9">
    <source>
        <dbReference type="EMBL" id="KIW29288.1"/>
    </source>
</evidence>
<comment type="miscellaneous">
    <text evidence="7">In eukaryotes there are cytoplasmic, mitochondrial and chloroplastic isozymes.</text>
</comment>
<keyword evidence="4 7" id="KW-0032">Aminotransferase</keyword>
<dbReference type="Pfam" id="PF00155">
    <property type="entry name" value="Aminotran_1_2"/>
    <property type="match status" value="1"/>
</dbReference>
<dbReference type="OrthoDB" id="6752799at2759"/>
<comment type="subunit">
    <text evidence="3 7">Homodimer.</text>
</comment>
<dbReference type="STRING" id="569365.A0A0D2CDQ3"/>
<sequence length="169" mass="18869">MESYLEALRPAEPNSILILHACAHNPTGCDPTQDQWKEIGAVVKERQLFPLFDVAYLGFRSGNFDKDAFSIRHFVNGLGLETAIAVSFAKNMGFYGERVGATLFVTSTEEVAHKCESMLERLQRSEISNPPAYGAKIAAEILGDSLLRNMWFEDFKTMSDRIAAMRTSL</sequence>
<dbReference type="InterPro" id="IPR004839">
    <property type="entry name" value="Aminotransferase_I/II_large"/>
</dbReference>
<dbReference type="EC" id="2.6.1.1" evidence="7"/>
<keyword evidence="5 7" id="KW-0808">Transferase</keyword>
<dbReference type="PANTHER" id="PTHR11879:SF55">
    <property type="entry name" value="GLUTAMATE OXALOACETATE TRANSAMINASE 1, ISOFORM B"/>
    <property type="match status" value="1"/>
</dbReference>
<keyword evidence="10" id="KW-1185">Reference proteome</keyword>
<dbReference type="InterPro" id="IPR000796">
    <property type="entry name" value="Asp_trans"/>
</dbReference>
<dbReference type="GO" id="GO:0030170">
    <property type="term" value="F:pyridoxal phosphate binding"/>
    <property type="evidence" value="ECO:0007669"/>
    <property type="project" value="InterPro"/>
</dbReference>
<evidence type="ECO:0000313" key="10">
    <source>
        <dbReference type="Proteomes" id="UP000054466"/>
    </source>
</evidence>
<dbReference type="EMBL" id="KN847042">
    <property type="protein sequence ID" value="KIW29288.1"/>
    <property type="molecule type" value="Genomic_DNA"/>
</dbReference>
<evidence type="ECO:0000256" key="5">
    <source>
        <dbReference type="ARBA" id="ARBA00022679"/>
    </source>
</evidence>
<evidence type="ECO:0000256" key="3">
    <source>
        <dbReference type="ARBA" id="ARBA00011738"/>
    </source>
</evidence>
<evidence type="ECO:0000256" key="4">
    <source>
        <dbReference type="ARBA" id="ARBA00022576"/>
    </source>
</evidence>
<evidence type="ECO:0000256" key="1">
    <source>
        <dbReference type="ARBA" id="ARBA00001933"/>
    </source>
</evidence>
<dbReference type="InterPro" id="IPR015424">
    <property type="entry name" value="PyrdxlP-dep_Trfase"/>
</dbReference>